<evidence type="ECO:0000256" key="1">
    <source>
        <dbReference type="SAM" id="MobiDB-lite"/>
    </source>
</evidence>
<feature type="region of interest" description="Disordered" evidence="1">
    <location>
        <begin position="291"/>
        <end position="363"/>
    </location>
</feature>
<dbReference type="Proteomes" id="UP000248764">
    <property type="component" value="Unassembled WGS sequence"/>
</dbReference>
<evidence type="ECO:0000313" key="2">
    <source>
        <dbReference type="EMBL" id="PZF86058.1"/>
    </source>
</evidence>
<proteinExistence type="predicted"/>
<protein>
    <submittedName>
        <fullName evidence="2">Uncharacterized protein</fullName>
    </submittedName>
</protein>
<feature type="compositionally biased region" description="Pro residues" evidence="1">
    <location>
        <begin position="331"/>
        <end position="341"/>
    </location>
</feature>
<accession>A0A2W2C1U7</accession>
<organism evidence="2 3">
    <name type="scientific">Jiangella anatolica</name>
    <dbReference type="NCBI Taxonomy" id="2670374"/>
    <lineage>
        <taxon>Bacteria</taxon>
        <taxon>Bacillati</taxon>
        <taxon>Actinomycetota</taxon>
        <taxon>Actinomycetes</taxon>
        <taxon>Jiangellales</taxon>
        <taxon>Jiangellaceae</taxon>
        <taxon>Jiangella</taxon>
    </lineage>
</organism>
<dbReference type="EMBL" id="POTW01000004">
    <property type="protein sequence ID" value="PZF86058.1"/>
    <property type="molecule type" value="Genomic_DNA"/>
</dbReference>
<sequence length="363" mass="39176">MTYDGAPMNDLDPSVTTTLALTAVARERRLTSAGERPFDFADELAEILAAVNARIGGTDELFVGRPTSDRTELITTLIAAGTARRPGPDRGTHEATVYRAIVAATDLARQSGAYIDDDGRSPFPFADELTDALSRVTASLGGPAELFAGQSATSNAKTVAELLGTTLPEDLPAYRSEPVRVLLDVNDQFEESGLQDHYHWVLQGLWSAVLDERLPDQYRLRATATYEAIRAGYSAQKSAYAETYIRTAPQVAEQLGLHAPIEVFVGHHDDPAAPAEDPLTREVTQALTQATIVPGTGRPPRERRPGRRPADLPGVAFRARTSVEPRSTPSQPAPTLPPPKPGLNVRPATVHPSRDHRSDGLQL</sequence>
<dbReference type="RefSeq" id="WP_111253065.1">
    <property type="nucleotide sequence ID" value="NZ_POTW01000004.1"/>
</dbReference>
<dbReference type="AlphaFoldDB" id="A0A2W2C1U7"/>
<evidence type="ECO:0000313" key="3">
    <source>
        <dbReference type="Proteomes" id="UP000248764"/>
    </source>
</evidence>
<comment type="caution">
    <text evidence="2">The sequence shown here is derived from an EMBL/GenBank/DDBJ whole genome shotgun (WGS) entry which is preliminary data.</text>
</comment>
<keyword evidence="3" id="KW-1185">Reference proteome</keyword>
<name>A0A2W2C1U7_9ACTN</name>
<feature type="compositionally biased region" description="Basic and acidic residues" evidence="1">
    <location>
        <begin position="352"/>
        <end position="363"/>
    </location>
</feature>
<gene>
    <name evidence="2" type="ORF">C1I92_02410</name>
</gene>
<reference evidence="2 3" key="1">
    <citation type="submission" date="2018-01" db="EMBL/GenBank/DDBJ databases">
        <title>Draft genome sequence of Jiangella sp. GTF31.</title>
        <authorList>
            <person name="Sahin N."/>
            <person name="Ay H."/>
            <person name="Saygin H."/>
        </authorList>
    </citation>
    <scope>NUCLEOTIDE SEQUENCE [LARGE SCALE GENOMIC DNA]</scope>
    <source>
        <strain evidence="2 3">GTF31</strain>
    </source>
</reference>